<name>A0A369JR32_HYPMA</name>
<accession>A0A369JR32</accession>
<dbReference type="GO" id="GO:0003677">
    <property type="term" value="F:DNA binding"/>
    <property type="evidence" value="ECO:0007669"/>
    <property type="project" value="InterPro"/>
</dbReference>
<dbReference type="Pfam" id="PF06870">
    <property type="entry name" value="RNA_pol_I_A49"/>
    <property type="match status" value="1"/>
</dbReference>
<dbReference type="AlphaFoldDB" id="A0A369JR32"/>
<evidence type="ECO:0000256" key="3">
    <source>
        <dbReference type="ARBA" id="ARBA00022478"/>
    </source>
</evidence>
<dbReference type="GO" id="GO:0005730">
    <property type="term" value="C:nucleolus"/>
    <property type="evidence" value="ECO:0007669"/>
    <property type="project" value="UniProtKB-SubCell"/>
</dbReference>
<protein>
    <submittedName>
        <fullName evidence="7">DNA-directed RNA polymerase I subunit rpa49</fullName>
    </submittedName>
</protein>
<evidence type="ECO:0000313" key="8">
    <source>
        <dbReference type="Proteomes" id="UP000076154"/>
    </source>
</evidence>
<dbReference type="FunCoup" id="A0A369JR32">
    <property type="interactions" value="198"/>
</dbReference>
<evidence type="ECO:0000256" key="5">
    <source>
        <dbReference type="ARBA" id="ARBA00023242"/>
    </source>
</evidence>
<feature type="region of interest" description="Disordered" evidence="6">
    <location>
        <begin position="51"/>
        <end position="78"/>
    </location>
</feature>
<dbReference type="PANTHER" id="PTHR14440">
    <property type="entry name" value="DNA-DIRECTED RNA POLYMERASE I SUBUNIT RPA49"/>
    <property type="match status" value="1"/>
</dbReference>
<dbReference type="GO" id="GO:0000428">
    <property type="term" value="C:DNA-directed RNA polymerase complex"/>
    <property type="evidence" value="ECO:0007669"/>
    <property type="project" value="UniProtKB-KW"/>
</dbReference>
<comment type="similarity">
    <text evidence="2">Belongs to the eukaryotic RPA49/POLR1E RNA polymerase subunit family.</text>
</comment>
<evidence type="ECO:0000256" key="1">
    <source>
        <dbReference type="ARBA" id="ARBA00004604"/>
    </source>
</evidence>
<dbReference type="EMBL" id="LUEZ02000046">
    <property type="protein sequence ID" value="RDB23792.1"/>
    <property type="molecule type" value="Genomic_DNA"/>
</dbReference>
<evidence type="ECO:0000256" key="2">
    <source>
        <dbReference type="ARBA" id="ARBA00009430"/>
    </source>
</evidence>
<keyword evidence="5" id="KW-0539">Nucleus</keyword>
<reference evidence="7" key="1">
    <citation type="submission" date="2018-04" db="EMBL/GenBank/DDBJ databases">
        <title>Whole genome sequencing of Hypsizygus marmoreus.</title>
        <authorList>
            <person name="Choi I.-G."/>
            <person name="Min B."/>
            <person name="Kim J.-G."/>
            <person name="Kim S."/>
            <person name="Oh Y.-L."/>
            <person name="Kong W.-S."/>
            <person name="Park H."/>
            <person name="Jeong J."/>
            <person name="Song E.-S."/>
        </authorList>
    </citation>
    <scope>NUCLEOTIDE SEQUENCE [LARGE SCALE GENOMIC DNA]</scope>
    <source>
        <strain evidence="7">51987-8</strain>
    </source>
</reference>
<keyword evidence="3 7" id="KW-0240">DNA-directed RNA polymerase</keyword>
<dbReference type="GO" id="GO:0006351">
    <property type="term" value="P:DNA-templated transcription"/>
    <property type="evidence" value="ECO:0007669"/>
    <property type="project" value="InterPro"/>
</dbReference>
<comment type="caution">
    <text evidence="7">The sequence shown here is derived from an EMBL/GenBank/DDBJ whole genome shotgun (WGS) entry which is preliminary data.</text>
</comment>
<gene>
    <name evidence="7" type="primary">rpa49</name>
    <name evidence="7" type="ORF">Hypma_009305</name>
</gene>
<comment type="subcellular location">
    <subcellularLocation>
        <location evidence="1">Nucleus</location>
        <location evidence="1">Nucleolus</location>
    </subcellularLocation>
</comment>
<feature type="region of interest" description="Disordered" evidence="6">
    <location>
        <begin position="1"/>
        <end position="32"/>
    </location>
</feature>
<sequence length="446" mass="48934">MSATKSGSKKRKRDVATSEGVTFELSASSSGSVGPVVVSFPALQAPPSTAFKCYAPKKSRTTTGKNEGKRNDKEDDVEEGITVVGETDDIEFISNEHESRKVANTGCRYLIAVHDKRTSKVRILPTPKSPHIMTRTVKALKSIPSSAPTAQQYQEARTNLGETFGTKKAKANIRAQERNRVDVSAMEGVMDHLQHGIDKGAVGLMTQDEAKEVADTNRPIPPFDTVATDPADIYPLHSIIPDVEWKALSISALEQAGGDQERKALLPFKWSDWINTHLKSQREDESQKSKKKNLKILLYVSAMLAFRQVLERNRKGIDKDQLSEKLPGVPPVVLDSLISRFTEAARGSSNLAATSATQTKLLTHIFALCLKVDNFATDTGVLAHDLGMTVPKVNGLFKTLGCKITILGERERTRLGLPDSTAQVKRAVLNAPVVFPKPRTMNNRRK</sequence>
<organism evidence="7 8">
    <name type="scientific">Hypsizygus marmoreus</name>
    <name type="common">White beech mushroom</name>
    <name type="synonym">Agaricus marmoreus</name>
    <dbReference type="NCBI Taxonomy" id="39966"/>
    <lineage>
        <taxon>Eukaryota</taxon>
        <taxon>Fungi</taxon>
        <taxon>Dikarya</taxon>
        <taxon>Basidiomycota</taxon>
        <taxon>Agaricomycotina</taxon>
        <taxon>Agaricomycetes</taxon>
        <taxon>Agaricomycetidae</taxon>
        <taxon>Agaricales</taxon>
        <taxon>Tricholomatineae</taxon>
        <taxon>Lyophyllaceae</taxon>
        <taxon>Hypsizygus</taxon>
    </lineage>
</organism>
<keyword evidence="4" id="KW-0804">Transcription</keyword>
<dbReference type="OrthoDB" id="532500at2759"/>
<proteinExistence type="inferred from homology"/>
<evidence type="ECO:0000313" key="7">
    <source>
        <dbReference type="EMBL" id="RDB23792.1"/>
    </source>
</evidence>
<keyword evidence="8" id="KW-1185">Reference proteome</keyword>
<evidence type="ECO:0000256" key="4">
    <source>
        <dbReference type="ARBA" id="ARBA00023163"/>
    </source>
</evidence>
<dbReference type="Proteomes" id="UP000076154">
    <property type="component" value="Unassembled WGS sequence"/>
</dbReference>
<dbReference type="InterPro" id="IPR009668">
    <property type="entry name" value="RNA_pol-assoc_fac_A49-like"/>
</dbReference>
<dbReference type="STRING" id="39966.A0A369JR32"/>
<dbReference type="InParanoid" id="A0A369JR32"/>
<evidence type="ECO:0000256" key="6">
    <source>
        <dbReference type="SAM" id="MobiDB-lite"/>
    </source>
</evidence>